<evidence type="ECO:0000313" key="2">
    <source>
        <dbReference type="EMBL" id="MBS2550472.1"/>
    </source>
</evidence>
<feature type="region of interest" description="Disordered" evidence="1">
    <location>
        <begin position="160"/>
        <end position="179"/>
    </location>
</feature>
<evidence type="ECO:0000256" key="1">
    <source>
        <dbReference type="SAM" id="MobiDB-lite"/>
    </source>
</evidence>
<accession>A0ABS5KWR3</accession>
<dbReference type="Proteomes" id="UP000730482">
    <property type="component" value="Unassembled WGS sequence"/>
</dbReference>
<organism evidence="2 3">
    <name type="scientific">Catenulispora pinistramenti</name>
    <dbReference type="NCBI Taxonomy" id="2705254"/>
    <lineage>
        <taxon>Bacteria</taxon>
        <taxon>Bacillati</taxon>
        <taxon>Actinomycetota</taxon>
        <taxon>Actinomycetes</taxon>
        <taxon>Catenulisporales</taxon>
        <taxon>Catenulisporaceae</taxon>
        <taxon>Catenulispora</taxon>
    </lineage>
</organism>
<sequence>MKYEITVEDLVPRRRELTVEIPEDMGDTDDLSEYLDRHPELWQDTHLPPYHQTLAGVTPAAILEPLPDDQVIAVEWVIPIVEQHRALATIGEVRQVLEAASDHAPVPLHNLVELLRTVHSDVYGDKLDSWLASLRGPGRGHTMSATAEDPYITAVDPATDNERDEHRATVPATPGRRDSTAKYSFTEASHCYGSVELADLAEAGAWQPGTQVTAAVLEEYFGSTGKGRGLITDTTHDYSRITYTGTNDRSHR</sequence>
<protein>
    <submittedName>
        <fullName evidence="2">Uncharacterized protein</fullName>
    </submittedName>
</protein>
<comment type="caution">
    <text evidence="2">The sequence shown here is derived from an EMBL/GenBank/DDBJ whole genome shotgun (WGS) entry which is preliminary data.</text>
</comment>
<reference evidence="2 3" key="1">
    <citation type="submission" date="2020-02" db="EMBL/GenBank/DDBJ databases">
        <title>Acidophilic actinobacteria isolated from forest soil.</title>
        <authorList>
            <person name="Golinska P."/>
        </authorList>
    </citation>
    <scope>NUCLEOTIDE SEQUENCE [LARGE SCALE GENOMIC DNA]</scope>
    <source>
        <strain evidence="2 3">NL8</strain>
    </source>
</reference>
<name>A0ABS5KWR3_9ACTN</name>
<gene>
    <name evidence="2" type="ORF">KGQ19_26735</name>
</gene>
<evidence type="ECO:0000313" key="3">
    <source>
        <dbReference type="Proteomes" id="UP000730482"/>
    </source>
</evidence>
<proteinExistence type="predicted"/>
<keyword evidence="3" id="KW-1185">Reference proteome</keyword>
<dbReference type="RefSeq" id="WP_212013333.1">
    <property type="nucleotide sequence ID" value="NZ_JAAFYZ010000104.1"/>
</dbReference>
<dbReference type="EMBL" id="JAAFYZ010000104">
    <property type="protein sequence ID" value="MBS2550472.1"/>
    <property type="molecule type" value="Genomic_DNA"/>
</dbReference>